<sequence length="68" mass="7737">MVLYQALKIHLDTNIYETTSTNMTQRKKDKMAIYIAKETASANITNTTAPSQAMPQIDLFKINFNIRA</sequence>
<dbReference type="EMBL" id="CAJVQB010005131">
    <property type="protein sequence ID" value="CAG8653849.1"/>
    <property type="molecule type" value="Genomic_DNA"/>
</dbReference>
<dbReference type="Proteomes" id="UP000789901">
    <property type="component" value="Unassembled WGS sequence"/>
</dbReference>
<accession>A0ABN7UT85</accession>
<keyword evidence="2" id="KW-1185">Reference proteome</keyword>
<name>A0ABN7UT85_GIGMA</name>
<evidence type="ECO:0000313" key="2">
    <source>
        <dbReference type="Proteomes" id="UP000789901"/>
    </source>
</evidence>
<proteinExistence type="predicted"/>
<reference evidence="1 2" key="1">
    <citation type="submission" date="2021-06" db="EMBL/GenBank/DDBJ databases">
        <authorList>
            <person name="Kallberg Y."/>
            <person name="Tangrot J."/>
            <person name="Rosling A."/>
        </authorList>
    </citation>
    <scope>NUCLEOTIDE SEQUENCE [LARGE SCALE GENOMIC DNA]</scope>
    <source>
        <strain evidence="1 2">120-4 pot B 10/14</strain>
    </source>
</reference>
<evidence type="ECO:0000313" key="1">
    <source>
        <dbReference type="EMBL" id="CAG8653849.1"/>
    </source>
</evidence>
<protein>
    <submittedName>
        <fullName evidence="1">19718_t:CDS:1</fullName>
    </submittedName>
</protein>
<organism evidence="1 2">
    <name type="scientific">Gigaspora margarita</name>
    <dbReference type="NCBI Taxonomy" id="4874"/>
    <lineage>
        <taxon>Eukaryota</taxon>
        <taxon>Fungi</taxon>
        <taxon>Fungi incertae sedis</taxon>
        <taxon>Mucoromycota</taxon>
        <taxon>Glomeromycotina</taxon>
        <taxon>Glomeromycetes</taxon>
        <taxon>Diversisporales</taxon>
        <taxon>Gigasporaceae</taxon>
        <taxon>Gigaspora</taxon>
    </lineage>
</organism>
<gene>
    <name evidence="1" type="ORF">GMARGA_LOCUS9500</name>
</gene>
<comment type="caution">
    <text evidence="1">The sequence shown here is derived from an EMBL/GenBank/DDBJ whole genome shotgun (WGS) entry which is preliminary data.</text>
</comment>